<sequence length="115" mass="13052">MIFMGMIKGIAVTLIDNVETGKNPFGNPIYEDKEIVVNNVLVSPTSSDDIVNQLTLTGKKAIYTLAIPKKDTHDWENKKVRFFGKTWRTFGEPLEGIEELIPLDWNKKVTVEHYG</sequence>
<evidence type="ECO:0000313" key="1">
    <source>
        <dbReference type="EMBL" id="KEY63586.1"/>
    </source>
</evidence>
<protein>
    <submittedName>
        <fullName evidence="1">Phage protein</fullName>
    </submittedName>
</protein>
<organism evidence="1 2">
    <name type="scientific">Lactococcus cremoris subsp. cremoris GE214</name>
    <dbReference type="NCBI Taxonomy" id="1415168"/>
    <lineage>
        <taxon>Bacteria</taxon>
        <taxon>Bacillati</taxon>
        <taxon>Bacillota</taxon>
        <taxon>Bacilli</taxon>
        <taxon>Lactobacillales</taxon>
        <taxon>Streptococcaceae</taxon>
        <taxon>Lactococcus</taxon>
        <taxon>Lactococcus cremoris subsp. cremoris</taxon>
    </lineage>
</organism>
<name>A0A084AE57_LACLC</name>
<dbReference type="EMBL" id="AZSI01000004">
    <property type="protein sequence ID" value="KEY63586.1"/>
    <property type="molecule type" value="Genomic_DNA"/>
</dbReference>
<gene>
    <name evidence="1" type="ORF">U725_00156</name>
</gene>
<dbReference type="Proteomes" id="UP000028401">
    <property type="component" value="Unassembled WGS sequence"/>
</dbReference>
<reference evidence="1 2" key="1">
    <citation type="submission" date="2014-06" db="EMBL/GenBank/DDBJ databases">
        <title>Draft genome sequence of the putrescine producing strain Lactococcus lactis subsp cremoris GE214.</title>
        <authorList>
            <person name="Ladero V."/>
            <person name="Linares D.M."/>
            <person name="del Rio B."/>
            <person name="Mayo B."/>
            <person name="Martin M.C."/>
            <person name="Fernandez M."/>
            <person name="Alvarez M.A."/>
        </authorList>
    </citation>
    <scope>NUCLEOTIDE SEQUENCE [LARGE SCALE GENOMIC DNA]</scope>
    <source>
        <strain evidence="1 2">GE214</strain>
    </source>
</reference>
<dbReference type="PATRIC" id="fig|1415168.3.peg.167"/>
<dbReference type="AlphaFoldDB" id="A0A084AE57"/>
<proteinExistence type="predicted"/>
<accession>A0A084AE57</accession>
<comment type="caution">
    <text evidence="1">The sequence shown here is derived from an EMBL/GenBank/DDBJ whole genome shotgun (WGS) entry which is preliminary data.</text>
</comment>
<evidence type="ECO:0000313" key="2">
    <source>
        <dbReference type="Proteomes" id="UP000028401"/>
    </source>
</evidence>